<evidence type="ECO:0000256" key="10">
    <source>
        <dbReference type="ARBA" id="ARBA00049302"/>
    </source>
</evidence>
<keyword evidence="7" id="KW-0809">Transit peptide</keyword>
<evidence type="ECO:0000256" key="7">
    <source>
        <dbReference type="ARBA" id="ARBA00022946"/>
    </source>
</evidence>
<evidence type="ECO:0000256" key="5">
    <source>
        <dbReference type="ARBA" id="ARBA00022691"/>
    </source>
</evidence>
<feature type="binding site" evidence="11">
    <location>
        <position position="497"/>
    </location>
    <ligand>
        <name>S-adenosyl-L-methionine</name>
        <dbReference type="ChEBI" id="CHEBI:59789"/>
    </ligand>
</feature>
<dbReference type="Gene3D" id="3.40.50.150">
    <property type="entry name" value="Vaccinia Virus protein VP39"/>
    <property type="match status" value="1"/>
</dbReference>
<keyword evidence="15" id="KW-1185">Reference proteome</keyword>
<feature type="binding site" evidence="11">
    <location>
        <begin position="404"/>
        <end position="410"/>
    </location>
    <ligand>
        <name>S-adenosyl-L-methionine</name>
        <dbReference type="ChEBI" id="CHEBI:59789"/>
    </ligand>
</feature>
<evidence type="ECO:0000256" key="1">
    <source>
        <dbReference type="ARBA" id="ARBA00004173"/>
    </source>
</evidence>
<evidence type="ECO:0000259" key="13">
    <source>
        <dbReference type="PROSITE" id="PS51686"/>
    </source>
</evidence>
<proteinExistence type="inferred from homology"/>
<dbReference type="PRINTS" id="PR02008">
    <property type="entry name" value="RCMTFAMILY"/>
</dbReference>
<feature type="region of interest" description="Disordered" evidence="12">
    <location>
        <begin position="326"/>
        <end position="373"/>
    </location>
</feature>
<dbReference type="InterPro" id="IPR049560">
    <property type="entry name" value="MeTrfase_RsmB-F_NOP2_cat"/>
</dbReference>
<comment type="similarity">
    <text evidence="11">Belongs to the class I-like SAM-binding methyltransferase superfamily. RsmB/NOP family.</text>
</comment>
<evidence type="ECO:0000313" key="14">
    <source>
        <dbReference type="EMBL" id="KAK2615204.1"/>
    </source>
</evidence>
<evidence type="ECO:0000256" key="2">
    <source>
        <dbReference type="ARBA" id="ARBA00022552"/>
    </source>
</evidence>
<name>A0AAD9ST37_PHOAM</name>
<evidence type="ECO:0000256" key="11">
    <source>
        <dbReference type="PROSITE-ProRule" id="PRU01023"/>
    </source>
</evidence>
<evidence type="ECO:0000256" key="6">
    <source>
        <dbReference type="ARBA" id="ARBA00022884"/>
    </source>
</evidence>
<dbReference type="Proteomes" id="UP001265746">
    <property type="component" value="Unassembled WGS sequence"/>
</dbReference>
<dbReference type="GO" id="GO:0003723">
    <property type="term" value="F:RNA binding"/>
    <property type="evidence" value="ECO:0007669"/>
    <property type="project" value="UniProtKB-UniRule"/>
</dbReference>
<comment type="caution">
    <text evidence="14">The sequence shown here is derived from an EMBL/GenBank/DDBJ whole genome shotgun (WGS) entry which is preliminary data.</text>
</comment>
<keyword evidence="6 11" id="KW-0694">RNA-binding</keyword>
<sequence length="648" mass="71284">MRVSHETLQSGHSSTCMYTLKKKAAPLLFFTLTRFPEFDEIPALEAEAESLACNCLSPSQIHLRNSFCHHLVVVMDFIFHVDLSTAYIVLRRDFLTSQDANGSLSSPVGAGFYYSAEAANEAARAYCSKEASKNRSFMSERAVHFEKNGLYIGGCVMRAEDRHRFEVKVRKLRARGSWGGGGSEVGLGERRNGGLKAVEEEGERDRERERESERSETPMSSFTSEPVPDKTMPTKADRKHLDGTVSAFHSQYASVWGDERWHKSLYPALAKPTRYAALVNQYVPSSEVDKVLSTGSEGELRRIQFPELPLGEEVELTTRPSIVALEQISPDAPQATGESESREADASEKPNKQQDTFLFPPPKAIHTQPTSGKELQSHWNLDAASALCAHMLNVQPNDRVLDLCAAPGGKSVALAQLIFPHLHAGSTAPAPSNLGCLHSNEVDNARNKRLTANLRAYLPESLFESNAVRVLRLDGSDARAVTQLPCRPGGYDRVLLDAPCSSERHIIHAHVRAAAGGRVADEMARWRRGGSKTLAKLQTELLMTALKAVKVGGRVVYSTCSIETGENDGVIEKMLAAVEKDKKKFGLSWGVTFELGSKLKKKAGPMDEALESFTEETKYGRIAVPDHKDGKQWGPLFFCVITKISGKS</sequence>
<dbReference type="InterPro" id="IPR029063">
    <property type="entry name" value="SAM-dependent_MTases_sf"/>
</dbReference>
<comment type="subcellular location">
    <subcellularLocation>
        <location evidence="1">Mitochondrion</location>
    </subcellularLocation>
</comment>
<evidence type="ECO:0000256" key="9">
    <source>
        <dbReference type="ARBA" id="ARBA00042050"/>
    </source>
</evidence>
<dbReference type="EMBL" id="JAUJFL010000001">
    <property type="protein sequence ID" value="KAK2615204.1"/>
    <property type="molecule type" value="Genomic_DNA"/>
</dbReference>
<keyword evidence="3 11" id="KW-0489">Methyltransferase</keyword>
<protein>
    <recommendedName>
        <fullName evidence="9">NOL1/NOP2/Sun domain family member 4</fullName>
    </recommendedName>
</protein>
<dbReference type="InterPro" id="IPR001678">
    <property type="entry name" value="MeTrfase_RsmB-F_NOP2_dom"/>
</dbReference>
<organism evidence="14 15">
    <name type="scientific">Phomopsis amygdali</name>
    <name type="common">Fusicoccum amygdali</name>
    <dbReference type="NCBI Taxonomy" id="1214568"/>
    <lineage>
        <taxon>Eukaryota</taxon>
        <taxon>Fungi</taxon>
        <taxon>Dikarya</taxon>
        <taxon>Ascomycota</taxon>
        <taxon>Pezizomycotina</taxon>
        <taxon>Sordariomycetes</taxon>
        <taxon>Sordariomycetidae</taxon>
        <taxon>Diaporthales</taxon>
        <taxon>Diaporthaceae</taxon>
        <taxon>Diaporthe</taxon>
    </lineage>
</organism>
<evidence type="ECO:0000256" key="8">
    <source>
        <dbReference type="ARBA" id="ARBA00023128"/>
    </source>
</evidence>
<feature type="compositionally biased region" description="Basic and acidic residues" evidence="12">
    <location>
        <begin position="339"/>
        <end position="352"/>
    </location>
</feature>
<feature type="active site" description="Nucleophile" evidence="11">
    <location>
        <position position="560"/>
    </location>
</feature>
<dbReference type="GO" id="GO:0031167">
    <property type="term" value="P:rRNA methylation"/>
    <property type="evidence" value="ECO:0007669"/>
    <property type="project" value="TreeGrafter"/>
</dbReference>
<dbReference type="Pfam" id="PF01189">
    <property type="entry name" value="Methyltr_RsmB-F"/>
    <property type="match status" value="1"/>
</dbReference>
<accession>A0AAD9ST37</accession>
<feature type="compositionally biased region" description="Basic and acidic residues" evidence="12">
    <location>
        <begin position="187"/>
        <end position="216"/>
    </location>
</feature>
<comment type="catalytic activity">
    <reaction evidence="10">
        <text>a cytidine in rRNA + S-adenosyl-L-methionine = a 5-methylcytidine in rRNA + S-adenosyl-L-homocysteine + H(+)</text>
        <dbReference type="Rhea" id="RHEA:61484"/>
        <dbReference type="Rhea" id="RHEA-COMP:15836"/>
        <dbReference type="Rhea" id="RHEA-COMP:15837"/>
        <dbReference type="ChEBI" id="CHEBI:15378"/>
        <dbReference type="ChEBI" id="CHEBI:57856"/>
        <dbReference type="ChEBI" id="CHEBI:59789"/>
        <dbReference type="ChEBI" id="CHEBI:74483"/>
        <dbReference type="ChEBI" id="CHEBI:82748"/>
    </reaction>
</comment>
<dbReference type="PANTHER" id="PTHR22808">
    <property type="entry name" value="NCL1 YEAST -RELATED NOL1/NOP2/FMU SUN DOMAIN-CONTAINING"/>
    <property type="match status" value="1"/>
</dbReference>
<dbReference type="PROSITE" id="PS51686">
    <property type="entry name" value="SAM_MT_RSMB_NOP"/>
    <property type="match status" value="1"/>
</dbReference>
<dbReference type="PANTHER" id="PTHR22808:SF3">
    <property type="entry name" value="5-METHYLCYTOSINE RRNA METHYLTRANSFERASE NSUN4"/>
    <property type="match status" value="1"/>
</dbReference>
<evidence type="ECO:0000256" key="12">
    <source>
        <dbReference type="SAM" id="MobiDB-lite"/>
    </source>
</evidence>
<evidence type="ECO:0000256" key="3">
    <source>
        <dbReference type="ARBA" id="ARBA00022603"/>
    </source>
</evidence>
<feature type="binding site" evidence="11">
    <location>
        <position position="441"/>
    </location>
    <ligand>
        <name>S-adenosyl-L-methionine</name>
        <dbReference type="ChEBI" id="CHEBI:59789"/>
    </ligand>
</feature>
<reference evidence="14" key="1">
    <citation type="submission" date="2023-06" db="EMBL/GenBank/DDBJ databases">
        <authorList>
            <person name="Noh H."/>
        </authorList>
    </citation>
    <scope>NUCLEOTIDE SEQUENCE</scope>
    <source>
        <strain evidence="14">DUCC20226</strain>
    </source>
</reference>
<feature type="domain" description="SAM-dependent MTase RsmB/NOP-type" evidence="13">
    <location>
        <begin position="308"/>
        <end position="644"/>
    </location>
</feature>
<dbReference type="SUPFAM" id="SSF53335">
    <property type="entry name" value="S-adenosyl-L-methionine-dependent methyltransferases"/>
    <property type="match status" value="1"/>
</dbReference>
<keyword evidence="4 11" id="KW-0808">Transferase</keyword>
<dbReference type="CDD" id="cd02440">
    <property type="entry name" value="AdoMet_MTases"/>
    <property type="match status" value="1"/>
</dbReference>
<gene>
    <name evidence="14" type="ORF">N8I77_001974</name>
</gene>
<dbReference type="GO" id="GO:0008173">
    <property type="term" value="F:RNA methyltransferase activity"/>
    <property type="evidence" value="ECO:0007669"/>
    <property type="project" value="InterPro"/>
</dbReference>
<keyword evidence="8" id="KW-0496">Mitochondrion</keyword>
<evidence type="ECO:0000313" key="15">
    <source>
        <dbReference type="Proteomes" id="UP001265746"/>
    </source>
</evidence>
<keyword evidence="2" id="KW-0698">rRNA processing</keyword>
<dbReference type="InterPro" id="IPR023267">
    <property type="entry name" value="RCMT"/>
</dbReference>
<feature type="binding site" evidence="11">
    <location>
        <position position="474"/>
    </location>
    <ligand>
        <name>S-adenosyl-L-methionine</name>
        <dbReference type="ChEBI" id="CHEBI:59789"/>
    </ligand>
</feature>
<evidence type="ECO:0000256" key="4">
    <source>
        <dbReference type="ARBA" id="ARBA00022679"/>
    </source>
</evidence>
<dbReference type="GO" id="GO:0005762">
    <property type="term" value="C:mitochondrial large ribosomal subunit"/>
    <property type="evidence" value="ECO:0007669"/>
    <property type="project" value="TreeGrafter"/>
</dbReference>
<dbReference type="AlphaFoldDB" id="A0AAD9ST37"/>
<feature type="region of interest" description="Disordered" evidence="12">
    <location>
        <begin position="177"/>
        <end position="237"/>
    </location>
</feature>
<keyword evidence="5 11" id="KW-0949">S-adenosyl-L-methionine</keyword>